<dbReference type="PROSITE" id="PS00087">
    <property type="entry name" value="SOD_CU_ZN_1"/>
    <property type="match status" value="1"/>
</dbReference>
<feature type="chain" id="PRO_5001839490" description="Superoxide dismutase [Cu-Zn]" evidence="9">
    <location>
        <begin position="18"/>
        <end position="199"/>
    </location>
</feature>
<evidence type="ECO:0000256" key="2">
    <source>
        <dbReference type="ARBA" id="ARBA00022723"/>
    </source>
</evidence>
<evidence type="ECO:0000256" key="1">
    <source>
        <dbReference type="ARBA" id="ARBA00010457"/>
    </source>
</evidence>
<dbReference type="EMBL" id="KM384740">
    <property type="protein sequence ID" value="AIO11231.1"/>
    <property type="molecule type" value="mRNA"/>
</dbReference>
<dbReference type="CDD" id="cd00305">
    <property type="entry name" value="Cu-Zn_Superoxide_Dismutase"/>
    <property type="match status" value="1"/>
</dbReference>
<proteinExistence type="evidence at transcript level"/>
<dbReference type="InterPro" id="IPR024134">
    <property type="entry name" value="SOD_Cu/Zn_/chaperone"/>
</dbReference>
<evidence type="ECO:0000259" key="10">
    <source>
        <dbReference type="Pfam" id="PF00080"/>
    </source>
</evidence>
<evidence type="ECO:0000256" key="7">
    <source>
        <dbReference type="ARBA" id="ARBA00049204"/>
    </source>
</evidence>
<dbReference type="GO" id="GO:0005507">
    <property type="term" value="F:copper ion binding"/>
    <property type="evidence" value="ECO:0007669"/>
    <property type="project" value="InterPro"/>
</dbReference>
<keyword evidence="6 8" id="KW-0186">Copper</keyword>
<feature type="signal peptide" evidence="9">
    <location>
        <begin position="1"/>
        <end position="17"/>
    </location>
</feature>
<sequence length="199" mass="20904">MLRFVFLVLGVCALANAQAEKRAIVKLVGDTVHGNVTFTQEREGGPVTVEGVILGLPGGLFGFHVHDKGDITGGCLSAGPHFNPYKKSHGAPEDENRHVGDLGNIESGNDRIARIHIVDSIISLSGPNNVIGRALVVHGGQDDLGRTNHPDSKTTGNAGARAACGVIGILEEPNAATSLKYSFIWMALMAMMASLTLSE</sequence>
<organism evidence="11">
    <name type="scientific">Hesperophylax occidentalis</name>
    <dbReference type="NCBI Taxonomy" id="1546108"/>
    <lineage>
        <taxon>Eukaryota</taxon>
        <taxon>Metazoa</taxon>
        <taxon>Ecdysozoa</taxon>
        <taxon>Arthropoda</taxon>
        <taxon>Hexapoda</taxon>
        <taxon>Insecta</taxon>
        <taxon>Pterygota</taxon>
        <taxon>Neoptera</taxon>
        <taxon>Endopterygota</taxon>
        <taxon>Trichoptera</taxon>
        <taxon>Integripalpia</taxon>
        <taxon>Plenitentoria</taxon>
        <taxon>Limnephiloidea</taxon>
        <taxon>Limnephilidae</taxon>
        <taxon>Limnephilinae</taxon>
        <taxon>Limnephilini</taxon>
        <taxon>Hesperophylax</taxon>
    </lineage>
</organism>
<dbReference type="InterPro" id="IPR036423">
    <property type="entry name" value="SOD-like_Cu/Zn_dom_sf"/>
</dbReference>
<comment type="similarity">
    <text evidence="1 8">Belongs to the Cu-Zn superoxide dismutase family.</text>
</comment>
<keyword evidence="2 8" id="KW-0479">Metal-binding</keyword>
<dbReference type="FunFam" id="2.60.40.200:FF:000001">
    <property type="entry name" value="Superoxide dismutase [Cu-Zn]"/>
    <property type="match status" value="1"/>
</dbReference>
<dbReference type="GO" id="GO:0004784">
    <property type="term" value="F:superoxide dismutase activity"/>
    <property type="evidence" value="ECO:0007669"/>
    <property type="project" value="UniProtKB-EC"/>
</dbReference>
<dbReference type="EC" id="1.15.1.1" evidence="8"/>
<comment type="function">
    <text evidence="8">Destroys radicals which are normally produced within the cells and which are toxic to biological systems.</text>
</comment>
<keyword evidence="4" id="KW-0049">Antioxidant</keyword>
<comment type="cofactor">
    <cofactor evidence="8">
        <name>Cu cation</name>
        <dbReference type="ChEBI" id="CHEBI:23378"/>
    </cofactor>
    <text evidence="8">Binds 1 copper ion per subunit.</text>
</comment>
<evidence type="ECO:0000256" key="5">
    <source>
        <dbReference type="ARBA" id="ARBA00023002"/>
    </source>
</evidence>
<feature type="domain" description="Superoxide dismutase copper/zinc binding" evidence="10">
    <location>
        <begin position="32"/>
        <end position="167"/>
    </location>
</feature>
<evidence type="ECO:0000256" key="6">
    <source>
        <dbReference type="ARBA" id="ARBA00023008"/>
    </source>
</evidence>
<keyword evidence="3 8" id="KW-0862">Zinc</keyword>
<dbReference type="InterPro" id="IPR018152">
    <property type="entry name" value="SOD_Cu/Zn_BS"/>
</dbReference>
<dbReference type="AlphaFoldDB" id="A0A088SGB6"/>
<dbReference type="SUPFAM" id="SSF49329">
    <property type="entry name" value="Cu,Zn superoxide dismutase-like"/>
    <property type="match status" value="1"/>
</dbReference>
<dbReference type="PANTHER" id="PTHR10003">
    <property type="entry name" value="SUPEROXIDE DISMUTASE CU-ZN -RELATED"/>
    <property type="match status" value="1"/>
</dbReference>
<dbReference type="PROSITE" id="PS00332">
    <property type="entry name" value="SOD_CU_ZN_2"/>
    <property type="match status" value="1"/>
</dbReference>
<name>A0A088SGB6_9NEOP</name>
<evidence type="ECO:0000256" key="8">
    <source>
        <dbReference type="RuleBase" id="RU000393"/>
    </source>
</evidence>
<reference evidence="11" key="1">
    <citation type="journal article" date="2014" name="Insect Biochem. Mol. Biol.">
        <title>Peroxinectin catalyzed dityrosine crosslinking in the adhesive underwater silk of a casemaker caddisfly larvae, Hysperophylax occidentalis.</title>
        <authorList>
            <person name="Wang C.S."/>
            <person name="Ashton N.N."/>
            <person name="Weiss R.B."/>
            <person name="Stewart R.J."/>
        </authorList>
    </citation>
    <scope>NUCLEOTIDE SEQUENCE</scope>
</reference>
<dbReference type="Pfam" id="PF00080">
    <property type="entry name" value="Sod_Cu"/>
    <property type="match status" value="1"/>
</dbReference>
<comment type="cofactor">
    <cofactor evidence="8">
        <name>Zn(2+)</name>
        <dbReference type="ChEBI" id="CHEBI:29105"/>
    </cofactor>
    <text evidence="8">Binds 1 zinc ion per subunit.</text>
</comment>
<accession>A0A088SGB6</accession>
<keyword evidence="5 8" id="KW-0560">Oxidoreductase</keyword>
<evidence type="ECO:0000256" key="9">
    <source>
        <dbReference type="SAM" id="SignalP"/>
    </source>
</evidence>
<comment type="catalytic activity">
    <reaction evidence="7 8">
        <text>2 superoxide + 2 H(+) = H2O2 + O2</text>
        <dbReference type="Rhea" id="RHEA:20696"/>
        <dbReference type="ChEBI" id="CHEBI:15378"/>
        <dbReference type="ChEBI" id="CHEBI:15379"/>
        <dbReference type="ChEBI" id="CHEBI:16240"/>
        <dbReference type="ChEBI" id="CHEBI:18421"/>
        <dbReference type="EC" id="1.15.1.1"/>
    </reaction>
</comment>
<keyword evidence="9" id="KW-0732">Signal</keyword>
<evidence type="ECO:0000313" key="11">
    <source>
        <dbReference type="EMBL" id="AIO11231.1"/>
    </source>
</evidence>
<protein>
    <recommendedName>
        <fullName evidence="8">Superoxide dismutase [Cu-Zn]</fullName>
        <ecNumber evidence="8">1.15.1.1</ecNumber>
    </recommendedName>
</protein>
<evidence type="ECO:0000256" key="3">
    <source>
        <dbReference type="ARBA" id="ARBA00022833"/>
    </source>
</evidence>
<evidence type="ECO:0000256" key="4">
    <source>
        <dbReference type="ARBA" id="ARBA00022862"/>
    </source>
</evidence>
<dbReference type="PRINTS" id="PR00068">
    <property type="entry name" value="CUZNDISMTASE"/>
</dbReference>
<dbReference type="InterPro" id="IPR001424">
    <property type="entry name" value="SOD_Cu_Zn_dom"/>
</dbReference>
<dbReference type="Gene3D" id="2.60.40.200">
    <property type="entry name" value="Superoxide dismutase, copper/zinc binding domain"/>
    <property type="match status" value="1"/>
</dbReference>